<dbReference type="GO" id="GO:0009350">
    <property type="term" value="C:ethanolamine ammonia-lyase complex"/>
    <property type="evidence" value="ECO:0007669"/>
    <property type="project" value="UniProtKB-UniRule"/>
</dbReference>
<protein>
    <recommendedName>
        <fullName evidence="5">Ethanolamine ammonia-lyase small subunit</fullName>
        <shortName evidence="5">EAL small subunit</shortName>
        <ecNumber evidence="5">4.3.1.7</ecNumber>
    </recommendedName>
</protein>
<keyword evidence="2 5" id="KW-0456">Lyase</keyword>
<name>C6XCD0_METGS</name>
<evidence type="ECO:0000313" key="6">
    <source>
        <dbReference type="EMBL" id="ACT50205.1"/>
    </source>
</evidence>
<dbReference type="InterPro" id="IPR042251">
    <property type="entry name" value="EutC_C"/>
</dbReference>
<gene>
    <name evidence="5" type="primary">eutC</name>
    <name evidence="6" type="ordered locus">Msip34_0958</name>
</gene>
<dbReference type="AlphaFoldDB" id="C6XCD0"/>
<keyword evidence="7" id="KW-1185">Reference proteome</keyword>
<dbReference type="Gene3D" id="3.40.50.11240">
    <property type="entry name" value="Ethanolamine ammonia-lyase light chain (EutC)"/>
    <property type="match status" value="1"/>
</dbReference>
<evidence type="ECO:0000256" key="1">
    <source>
        <dbReference type="ARBA" id="ARBA00022628"/>
    </source>
</evidence>
<dbReference type="Gene3D" id="1.10.30.40">
    <property type="entry name" value="Ethanolamine ammonia-lyase light chain (EutC), N-terminal domain"/>
    <property type="match status" value="1"/>
</dbReference>
<dbReference type="OrthoDB" id="114248at2"/>
<comment type="subunit">
    <text evidence="5">The basic unit is a heterodimer which dimerizes to form tetramers. The heterotetramers trimerize; 6 large subunits form a core ring with 6 small subunits projecting outwards.</text>
</comment>
<comment type="pathway">
    <text evidence="5">Amine and polyamine degradation; ethanolamine degradation.</text>
</comment>
<evidence type="ECO:0000256" key="2">
    <source>
        <dbReference type="ARBA" id="ARBA00023239"/>
    </source>
</evidence>
<proteinExistence type="inferred from homology"/>
<feature type="binding site" evidence="5">
    <location>
        <position position="214"/>
    </location>
    <ligand>
        <name>adenosylcob(III)alamin</name>
        <dbReference type="ChEBI" id="CHEBI:18408"/>
    </ligand>
</feature>
<dbReference type="GO" id="GO:0031471">
    <property type="term" value="C:ethanolamine degradation polyhedral organelle"/>
    <property type="evidence" value="ECO:0007669"/>
    <property type="project" value="UniProtKB-UniRule"/>
</dbReference>
<sequence length="271" mass="29251">MNENDQPLKSEALADDPWQQLKGFTRARIALGRVGSSLPTREVLDFGMSHAMARDAVHLALDMDQLAAGIAGLGYDTVQVNSCAPDRATYLLRPDLGRRLSEADSEKLLAMRSASPIDLLIVVGDGLSSLAVERHVQGLLAEIKAIFPPDWSTGPVVLVRQARVAIADTIGELLNARMVAMLIGERPGLSSPDSLGVYLTYDPRTGRNDADRNCISNVRPEGLMYAAAARKLLWLARESMRLKLSGVALKDESDAVEIEVQAAPRLPGESA</sequence>
<comment type="function">
    <text evidence="5">Catalyzes the deamination of various vicinal amino-alcohols to oxo compounds. Allows this organism to utilize ethanolamine as the sole source of nitrogen and carbon in the presence of external vitamin B12.</text>
</comment>
<dbReference type="PANTHER" id="PTHR39330:SF1">
    <property type="entry name" value="ETHANOLAMINE AMMONIA-LYASE SMALL SUBUNIT"/>
    <property type="match status" value="1"/>
</dbReference>
<dbReference type="RefSeq" id="WP_015829739.1">
    <property type="nucleotide sequence ID" value="NC_012969.1"/>
</dbReference>
<dbReference type="GO" id="GO:0006520">
    <property type="term" value="P:amino acid metabolic process"/>
    <property type="evidence" value="ECO:0007669"/>
    <property type="project" value="InterPro"/>
</dbReference>
<evidence type="ECO:0000256" key="5">
    <source>
        <dbReference type="HAMAP-Rule" id="MF_00601"/>
    </source>
</evidence>
<reference evidence="7" key="1">
    <citation type="submission" date="2009-07" db="EMBL/GenBank/DDBJ databases">
        <title>Complete sequence of chromosome of Methylovorus sp. SIP3-4.</title>
        <authorList>
            <person name="Lucas S."/>
            <person name="Copeland A."/>
            <person name="Lapidus A."/>
            <person name="Glavina del Rio T."/>
            <person name="Tice H."/>
            <person name="Bruce D."/>
            <person name="Goodwin L."/>
            <person name="Pitluck S."/>
            <person name="Clum A."/>
            <person name="Larimer F."/>
            <person name="Land M."/>
            <person name="Hauser L."/>
            <person name="Kyrpides N."/>
            <person name="Mikhailova N."/>
            <person name="Kayluzhnaya M."/>
            <person name="Chistoserdova L."/>
        </authorList>
    </citation>
    <scope>NUCLEOTIDE SEQUENCE [LARGE SCALE GENOMIC DNA]</scope>
    <source>
        <strain evidence="7">SIP3-4</strain>
    </source>
</reference>
<evidence type="ECO:0000256" key="3">
    <source>
        <dbReference type="ARBA" id="ARBA00023285"/>
    </source>
</evidence>
<dbReference type="GO" id="GO:0008851">
    <property type="term" value="F:ethanolamine ammonia-lyase activity"/>
    <property type="evidence" value="ECO:0007669"/>
    <property type="project" value="UniProtKB-UniRule"/>
</dbReference>
<dbReference type="GO" id="GO:0031419">
    <property type="term" value="F:cobalamin binding"/>
    <property type="evidence" value="ECO:0007669"/>
    <property type="project" value="UniProtKB-UniRule"/>
</dbReference>
<dbReference type="HAMAP" id="MF_00601">
    <property type="entry name" value="EutC"/>
    <property type="match status" value="1"/>
</dbReference>
<keyword evidence="3 5" id="KW-0170">Cobalt</keyword>
<dbReference type="HOGENOM" id="CLU_068224_1_0_4"/>
<dbReference type="GO" id="GO:0046336">
    <property type="term" value="P:ethanolamine catabolic process"/>
    <property type="evidence" value="ECO:0007669"/>
    <property type="project" value="UniProtKB-UniRule"/>
</dbReference>
<evidence type="ECO:0000313" key="7">
    <source>
        <dbReference type="Proteomes" id="UP000002743"/>
    </source>
</evidence>
<dbReference type="InterPro" id="IPR009246">
    <property type="entry name" value="EutC"/>
</dbReference>
<dbReference type="UniPathway" id="UPA00560"/>
<feature type="binding site" evidence="5">
    <location>
        <position position="164"/>
    </location>
    <ligand>
        <name>adenosylcob(III)alamin</name>
        <dbReference type="ChEBI" id="CHEBI:18408"/>
    </ligand>
</feature>
<keyword evidence="1 5" id="KW-0846">Cobalamin</keyword>
<accession>C6XCD0</accession>
<dbReference type="eggNOG" id="COG4302">
    <property type="taxonomic scope" value="Bacteria"/>
</dbReference>
<keyword evidence="4 5" id="KW-1283">Bacterial microcompartment</keyword>
<dbReference type="KEGG" id="mei:Msip34_0958"/>
<dbReference type="STRING" id="582744.Msip34_0958"/>
<comment type="similarity">
    <text evidence="5">Belongs to the EutC family.</text>
</comment>
<organism evidence="6 7">
    <name type="scientific">Methylovorus glucosotrophus (strain SIP3-4)</name>
    <dbReference type="NCBI Taxonomy" id="582744"/>
    <lineage>
        <taxon>Bacteria</taxon>
        <taxon>Pseudomonadati</taxon>
        <taxon>Pseudomonadota</taxon>
        <taxon>Betaproteobacteria</taxon>
        <taxon>Nitrosomonadales</taxon>
        <taxon>Methylophilaceae</taxon>
        <taxon>Methylovorus</taxon>
    </lineage>
</organism>
<comment type="subcellular location">
    <subcellularLocation>
        <location evidence="5">Bacterial microcompartment</location>
    </subcellularLocation>
</comment>
<dbReference type="PANTHER" id="PTHR39330">
    <property type="entry name" value="ETHANOLAMINE AMMONIA-LYASE LIGHT CHAIN"/>
    <property type="match status" value="1"/>
</dbReference>
<evidence type="ECO:0000256" key="4">
    <source>
        <dbReference type="ARBA" id="ARBA00024446"/>
    </source>
</evidence>
<reference evidence="6 7" key="2">
    <citation type="journal article" date="2011" name="J. Bacteriol.">
        <title>Genomes of three methylotrophs from a single niche uncover genetic and metabolic divergence of Methylophilaceae.</title>
        <authorList>
            <person name="Lapidus A."/>
            <person name="Clum A."/>
            <person name="Labutti K."/>
            <person name="Kaluzhnaya M.G."/>
            <person name="Lim S."/>
            <person name="Beck D.A."/>
            <person name="Glavina Del Rio T."/>
            <person name="Nolan M."/>
            <person name="Mavromatis K."/>
            <person name="Huntemann M."/>
            <person name="Lucas S."/>
            <person name="Lidstrom M.E."/>
            <person name="Ivanova N."/>
            <person name="Chistoserdova L."/>
        </authorList>
    </citation>
    <scope>NUCLEOTIDE SEQUENCE [LARGE SCALE GENOMIC DNA]</scope>
    <source>
        <strain evidence="6 7">SIP3-4</strain>
    </source>
</reference>
<dbReference type="EMBL" id="CP001674">
    <property type="protein sequence ID" value="ACT50205.1"/>
    <property type="molecule type" value="Genomic_DNA"/>
</dbReference>
<feature type="binding site" evidence="5">
    <location>
        <position position="185"/>
    </location>
    <ligand>
        <name>adenosylcob(III)alamin</name>
        <dbReference type="ChEBI" id="CHEBI:18408"/>
    </ligand>
</feature>
<comment type="cofactor">
    <cofactor evidence="5">
        <name>adenosylcob(III)alamin</name>
        <dbReference type="ChEBI" id="CHEBI:18408"/>
    </cofactor>
    <text evidence="5">Binds between the large and small subunits.</text>
</comment>
<dbReference type="Pfam" id="PF05985">
    <property type="entry name" value="EutC"/>
    <property type="match status" value="1"/>
</dbReference>
<comment type="catalytic activity">
    <reaction evidence="5">
        <text>ethanolamine = acetaldehyde + NH4(+)</text>
        <dbReference type="Rhea" id="RHEA:15313"/>
        <dbReference type="ChEBI" id="CHEBI:15343"/>
        <dbReference type="ChEBI" id="CHEBI:28938"/>
        <dbReference type="ChEBI" id="CHEBI:57603"/>
        <dbReference type="EC" id="4.3.1.7"/>
    </reaction>
</comment>
<dbReference type="EC" id="4.3.1.7" evidence="5"/>
<dbReference type="Proteomes" id="UP000002743">
    <property type="component" value="Chromosome"/>
</dbReference>
<dbReference type="PIRSF" id="PIRSF018982">
    <property type="entry name" value="EutC"/>
    <property type="match status" value="1"/>
</dbReference>
<dbReference type="NCBIfam" id="NF003971">
    <property type="entry name" value="PRK05465.1"/>
    <property type="match status" value="1"/>
</dbReference>
<dbReference type="InterPro" id="IPR042255">
    <property type="entry name" value="EutC_N"/>
</dbReference>